<dbReference type="Gene3D" id="2.130.10.10">
    <property type="entry name" value="YVTN repeat-like/Quinoprotein amine dehydrogenase"/>
    <property type="match status" value="2"/>
</dbReference>
<dbReference type="Proteomes" id="UP000678393">
    <property type="component" value="Unassembled WGS sequence"/>
</dbReference>
<dbReference type="SMART" id="SM00320">
    <property type="entry name" value="WD40"/>
    <property type="match status" value="4"/>
</dbReference>
<gene>
    <name evidence="2" type="ORF">CUNI_LOCUS14003</name>
</gene>
<dbReference type="PANTHER" id="PTHR47822:SF3">
    <property type="entry name" value="ANAPHASE-PROMOTING COMPLEX SUBUNIT 4-LIKE WD40 DOMAIN-CONTAINING PROTEIN"/>
    <property type="match status" value="1"/>
</dbReference>
<reference evidence="2" key="1">
    <citation type="submission" date="2021-04" db="EMBL/GenBank/DDBJ databases">
        <authorList>
            <consortium name="Molecular Ecology Group"/>
        </authorList>
    </citation>
    <scope>NUCLEOTIDE SEQUENCE</scope>
</reference>
<dbReference type="InterPro" id="IPR036322">
    <property type="entry name" value="WD40_repeat_dom_sf"/>
</dbReference>
<feature type="repeat" description="WD" evidence="1">
    <location>
        <begin position="179"/>
        <end position="221"/>
    </location>
</feature>
<dbReference type="PROSITE" id="PS50082">
    <property type="entry name" value="WD_REPEATS_2"/>
    <property type="match status" value="1"/>
</dbReference>
<keyword evidence="1" id="KW-0853">WD repeat</keyword>
<evidence type="ECO:0000256" key="1">
    <source>
        <dbReference type="PROSITE-ProRule" id="PRU00221"/>
    </source>
</evidence>
<evidence type="ECO:0000313" key="2">
    <source>
        <dbReference type="EMBL" id="CAG5128445.1"/>
    </source>
</evidence>
<dbReference type="Pfam" id="PF00400">
    <property type="entry name" value="WD40"/>
    <property type="match status" value="2"/>
</dbReference>
<sequence length="344" mass="37654">MARRVLESELLAKDGITQKPLGPGKSVDIMKEIRIHKTSGGVFSVQFNYTGEMLAVGFGTGGVQLYETQTGEMVQELRPCRQGGFAIMVLRFHPKEPHILYAGSAEGNVYVFSTKTGALLETINEFGNEINTLDFCVDGYNFATGGKDLGIRVYETKSNKLIKEWKGCNHNSAVVDTMTVGNTMRIFCIKFHPNNQYIFVSGGWDNHLKIWDVRDNDGIKRNIRGPHICGDSLDLKENEILSGQWTALHALQVYNYSSGNVVREISYPHTDGAFLYAAVYCNADTVFAGGSSTNRAEVLEISTDRHVGGYQLSGPVQALDSANQGRALAVGGAAPVFAILTLQD</sequence>
<dbReference type="InterPro" id="IPR001680">
    <property type="entry name" value="WD40_rpt"/>
</dbReference>
<accession>A0A8S3ZL35</accession>
<protein>
    <submittedName>
        <fullName evidence="2">Uncharacterized protein</fullName>
    </submittedName>
</protein>
<comment type="caution">
    <text evidence="2">The sequence shown here is derived from an EMBL/GenBank/DDBJ whole genome shotgun (WGS) entry which is preliminary data.</text>
</comment>
<dbReference type="PROSITE" id="PS50294">
    <property type="entry name" value="WD_REPEATS_REGION"/>
    <property type="match status" value="1"/>
</dbReference>
<organism evidence="2 3">
    <name type="scientific">Candidula unifasciata</name>
    <dbReference type="NCBI Taxonomy" id="100452"/>
    <lineage>
        <taxon>Eukaryota</taxon>
        <taxon>Metazoa</taxon>
        <taxon>Spiralia</taxon>
        <taxon>Lophotrochozoa</taxon>
        <taxon>Mollusca</taxon>
        <taxon>Gastropoda</taxon>
        <taxon>Heterobranchia</taxon>
        <taxon>Euthyneura</taxon>
        <taxon>Panpulmonata</taxon>
        <taxon>Eupulmonata</taxon>
        <taxon>Stylommatophora</taxon>
        <taxon>Helicina</taxon>
        <taxon>Helicoidea</taxon>
        <taxon>Geomitridae</taxon>
        <taxon>Candidula</taxon>
    </lineage>
</organism>
<name>A0A8S3ZL35_9EUPU</name>
<evidence type="ECO:0000313" key="3">
    <source>
        <dbReference type="Proteomes" id="UP000678393"/>
    </source>
</evidence>
<proteinExistence type="predicted"/>
<dbReference type="OrthoDB" id="361494at2759"/>
<dbReference type="SUPFAM" id="SSF50978">
    <property type="entry name" value="WD40 repeat-like"/>
    <property type="match status" value="1"/>
</dbReference>
<dbReference type="EMBL" id="CAJHNH020003068">
    <property type="protein sequence ID" value="CAG5128445.1"/>
    <property type="molecule type" value="Genomic_DNA"/>
</dbReference>
<keyword evidence="3" id="KW-1185">Reference proteome</keyword>
<dbReference type="InterPro" id="IPR015943">
    <property type="entry name" value="WD40/YVTN_repeat-like_dom_sf"/>
</dbReference>
<dbReference type="AlphaFoldDB" id="A0A8S3ZL35"/>
<dbReference type="PANTHER" id="PTHR47822">
    <property type="entry name" value="CARBOHYDRATE BINDING DOMAIN CONTAINING PROTEIN"/>
    <property type="match status" value="1"/>
</dbReference>